<evidence type="ECO:0000313" key="3">
    <source>
        <dbReference type="EMBL" id="MCP2363089.1"/>
    </source>
</evidence>
<organism evidence="3 4">
    <name type="scientific">Nonomuraea thailandensis</name>
    <dbReference type="NCBI Taxonomy" id="1188745"/>
    <lineage>
        <taxon>Bacteria</taxon>
        <taxon>Bacillati</taxon>
        <taxon>Actinomycetota</taxon>
        <taxon>Actinomycetes</taxon>
        <taxon>Streptosporangiales</taxon>
        <taxon>Streptosporangiaceae</taxon>
        <taxon>Nonomuraea</taxon>
    </lineage>
</organism>
<comment type="caution">
    <text evidence="3">The sequence shown here is derived from an EMBL/GenBank/DDBJ whole genome shotgun (WGS) entry which is preliminary data.</text>
</comment>
<reference evidence="3" key="1">
    <citation type="submission" date="2022-06" db="EMBL/GenBank/DDBJ databases">
        <title>Sequencing the genomes of 1000 actinobacteria strains.</title>
        <authorList>
            <person name="Klenk H.-P."/>
        </authorList>
    </citation>
    <scope>NUCLEOTIDE SEQUENCE</scope>
    <source>
        <strain evidence="3">DSM 46694</strain>
    </source>
</reference>
<feature type="compositionally biased region" description="Low complexity" evidence="1">
    <location>
        <begin position="204"/>
        <end position="234"/>
    </location>
</feature>
<dbReference type="EMBL" id="JAMZEB010000002">
    <property type="protein sequence ID" value="MCP2363089.1"/>
    <property type="molecule type" value="Genomic_DNA"/>
</dbReference>
<keyword evidence="2" id="KW-1133">Transmembrane helix</keyword>
<evidence type="ECO:0000256" key="1">
    <source>
        <dbReference type="SAM" id="MobiDB-lite"/>
    </source>
</evidence>
<proteinExistence type="predicted"/>
<evidence type="ECO:0000256" key="2">
    <source>
        <dbReference type="SAM" id="Phobius"/>
    </source>
</evidence>
<feature type="transmembrane region" description="Helical" evidence="2">
    <location>
        <begin position="21"/>
        <end position="42"/>
    </location>
</feature>
<dbReference type="RefSeq" id="WP_253754425.1">
    <property type="nucleotide sequence ID" value="NZ_BAABKA010000023.1"/>
</dbReference>
<feature type="region of interest" description="Disordered" evidence="1">
    <location>
        <begin position="184"/>
        <end position="235"/>
    </location>
</feature>
<accession>A0A9X2GPG1</accession>
<protein>
    <recommendedName>
        <fullName evidence="5">DUF2637 domain-containing protein</fullName>
    </recommendedName>
</protein>
<keyword evidence="2" id="KW-0812">Transmembrane</keyword>
<feature type="transmembrane region" description="Helical" evidence="2">
    <location>
        <begin position="94"/>
        <end position="115"/>
    </location>
</feature>
<sequence length="315" mass="32040">MAAAAGAAPLRRAHRPDWVERGGLAVVVTAAVVLSFSALQGLGQFAGFGDWTLPLVDVDFPLALLLPLCIDAYGAVAARIATNRAYSETTRKHAMIHSGIAIGVGVLGNAAYHLIEAHVIELGGGVLVALVIVVSVVPPVALGALVHLMSECGRDRQEAEQVPAAAAVPAPAPAQVRDVPAEVREPGDVPAGTPAPPSAPPLASPAAPASAEQGLLGQPGQPGLPGLPAAGPGQYARHAHTLPAAEAGPAPVPAQVHLPEPPPELAPLAQRAIETWAPGGRLHKLPPLREVKGVLGVGQPKAERVRAYLSELVTT</sequence>
<dbReference type="Proteomes" id="UP001139648">
    <property type="component" value="Unassembled WGS sequence"/>
</dbReference>
<keyword evidence="4" id="KW-1185">Reference proteome</keyword>
<dbReference type="AlphaFoldDB" id="A0A9X2GPG1"/>
<name>A0A9X2GPG1_9ACTN</name>
<gene>
    <name evidence="3" type="ORF">HD597_010109</name>
</gene>
<keyword evidence="2" id="KW-0472">Membrane</keyword>
<feature type="transmembrane region" description="Helical" evidence="2">
    <location>
        <begin position="62"/>
        <end position="82"/>
    </location>
</feature>
<feature type="transmembrane region" description="Helical" evidence="2">
    <location>
        <begin position="127"/>
        <end position="148"/>
    </location>
</feature>
<feature type="compositionally biased region" description="Pro residues" evidence="1">
    <location>
        <begin position="193"/>
        <end position="203"/>
    </location>
</feature>
<evidence type="ECO:0000313" key="4">
    <source>
        <dbReference type="Proteomes" id="UP001139648"/>
    </source>
</evidence>
<evidence type="ECO:0008006" key="5">
    <source>
        <dbReference type="Google" id="ProtNLM"/>
    </source>
</evidence>